<evidence type="ECO:0000256" key="3">
    <source>
        <dbReference type="SAM" id="MobiDB-lite"/>
    </source>
</evidence>
<evidence type="ECO:0000256" key="2">
    <source>
        <dbReference type="PROSITE-ProRule" id="PRU00504"/>
    </source>
</evidence>
<dbReference type="AlphaFoldDB" id="A0A821BEP4"/>
<dbReference type="EMBL" id="CAJNYV010004770">
    <property type="protein sequence ID" value="CAF3693182.1"/>
    <property type="molecule type" value="Genomic_DNA"/>
</dbReference>
<dbReference type="EMBL" id="CAJOBS010000509">
    <property type="protein sequence ID" value="CAF4592329.1"/>
    <property type="molecule type" value="Genomic_DNA"/>
</dbReference>
<evidence type="ECO:0000313" key="5">
    <source>
        <dbReference type="EMBL" id="CAF3693182.1"/>
    </source>
</evidence>
<protein>
    <submittedName>
        <fullName evidence="6">Uncharacterized protein</fullName>
    </submittedName>
</protein>
<keyword evidence="4" id="KW-1133">Transmembrane helix</keyword>
<dbReference type="PANTHER" id="PTHR24104">
    <property type="entry name" value="E3 UBIQUITIN-PROTEIN LIGASE NHLRC1-RELATED"/>
    <property type="match status" value="1"/>
</dbReference>
<feature type="transmembrane region" description="Helical" evidence="4">
    <location>
        <begin position="58"/>
        <end position="81"/>
    </location>
</feature>
<dbReference type="Pfam" id="PF01436">
    <property type="entry name" value="NHL"/>
    <property type="match status" value="1"/>
</dbReference>
<name>A0A821BEP4_9BILA</name>
<comment type="caution">
    <text evidence="6">The sequence shown here is derived from an EMBL/GenBank/DDBJ whole genome shotgun (WGS) entry which is preliminary data.</text>
</comment>
<dbReference type="InterPro" id="IPR050952">
    <property type="entry name" value="TRIM-NHL_E3_ligases"/>
</dbReference>
<accession>A0A821BEP4</accession>
<keyword evidence="4" id="KW-0812">Transmembrane</keyword>
<feature type="repeat" description="NHL" evidence="2">
    <location>
        <begin position="453"/>
        <end position="492"/>
    </location>
</feature>
<sequence>MSTGTQAVAPGLPQFYQPIEQSTSHAVSPRTVRQVNTSIGRIPEIPGNSLKTLNQRFLVGKVAVVALIFALAVAGVFYGVLVLRSSTTTTTVETTTTTTTATTTTTTTTSTTSTTTDTTTSTTSTTTTTTRTTTTTSVTTATSTTSTSTTSTTSTSTTSTTSTSTTSTTTQTTITFAPVGIYALNIPTCATWNDTGLTMAGNSNGTLGSDLGSLSAPVSIFVDNNNNLFVADRDNARVLKFVPNATIGIIVAGNGTIGNGSNQLSSPKGVAIDQYGDIIVADSSNYRIQKFVNGSTIGITLAENSTINPLGQMRDLHIDVNNNIYVTDSDNNQVGKFIPFSSIGVVVAGGGPAGPGLNQLSSPFGNFIDPNGTLYVADQLNFRVMKYDPGSLNGTIVAGNGTTGSTAYLLAQPIAVIVDNNGYIYVADYSNGRVMKWTTNYAAGGVCIIGCTGTTGVAATQLRGPRDLKFDRYGNIYITDQANHRIQKFMIQIPPLGCSSESSTLNHSSLVHGFF</sequence>
<gene>
    <name evidence="5" type="ORF">KIK155_LOCUS26133</name>
    <name evidence="6" type="ORF">TOA249_LOCUS10027</name>
</gene>
<keyword evidence="4" id="KW-0472">Membrane</keyword>
<dbReference type="PANTHER" id="PTHR24104:SF25">
    <property type="entry name" value="PROTEIN LIN-41"/>
    <property type="match status" value="1"/>
</dbReference>
<dbReference type="Proteomes" id="UP000663838">
    <property type="component" value="Unassembled WGS sequence"/>
</dbReference>
<organism evidence="6 7">
    <name type="scientific">Rotaria socialis</name>
    <dbReference type="NCBI Taxonomy" id="392032"/>
    <lineage>
        <taxon>Eukaryota</taxon>
        <taxon>Metazoa</taxon>
        <taxon>Spiralia</taxon>
        <taxon>Gnathifera</taxon>
        <taxon>Rotifera</taxon>
        <taxon>Eurotatoria</taxon>
        <taxon>Bdelloidea</taxon>
        <taxon>Philodinida</taxon>
        <taxon>Philodinidae</taxon>
        <taxon>Rotaria</taxon>
    </lineage>
</organism>
<dbReference type="Gene3D" id="2.120.10.30">
    <property type="entry name" value="TolB, C-terminal domain"/>
    <property type="match status" value="3"/>
</dbReference>
<proteinExistence type="predicted"/>
<dbReference type="Proteomes" id="UP000663865">
    <property type="component" value="Unassembled WGS sequence"/>
</dbReference>
<dbReference type="InterPro" id="IPR011042">
    <property type="entry name" value="6-blade_b-propeller_TolB-like"/>
</dbReference>
<reference evidence="6" key="1">
    <citation type="submission" date="2021-02" db="EMBL/GenBank/DDBJ databases">
        <authorList>
            <person name="Nowell W R."/>
        </authorList>
    </citation>
    <scope>NUCLEOTIDE SEQUENCE</scope>
</reference>
<dbReference type="GO" id="GO:0008270">
    <property type="term" value="F:zinc ion binding"/>
    <property type="evidence" value="ECO:0007669"/>
    <property type="project" value="UniProtKB-KW"/>
</dbReference>
<dbReference type="CDD" id="cd05819">
    <property type="entry name" value="NHL"/>
    <property type="match status" value="1"/>
</dbReference>
<evidence type="ECO:0000256" key="4">
    <source>
        <dbReference type="SAM" id="Phobius"/>
    </source>
</evidence>
<dbReference type="InterPro" id="IPR001258">
    <property type="entry name" value="NHL_repeat"/>
</dbReference>
<dbReference type="SUPFAM" id="SSF101898">
    <property type="entry name" value="NHL repeat"/>
    <property type="match status" value="1"/>
</dbReference>
<feature type="region of interest" description="Disordered" evidence="3">
    <location>
        <begin position="89"/>
        <end position="169"/>
    </location>
</feature>
<evidence type="ECO:0000256" key="1">
    <source>
        <dbReference type="ARBA" id="ARBA00022737"/>
    </source>
</evidence>
<dbReference type="PROSITE" id="PS51125">
    <property type="entry name" value="NHL"/>
    <property type="match status" value="3"/>
</dbReference>
<feature type="repeat" description="NHL" evidence="2">
    <location>
        <begin position="255"/>
        <end position="294"/>
    </location>
</feature>
<feature type="repeat" description="NHL" evidence="2">
    <location>
        <begin position="205"/>
        <end position="244"/>
    </location>
</feature>
<evidence type="ECO:0000313" key="6">
    <source>
        <dbReference type="EMBL" id="CAF4592329.1"/>
    </source>
</evidence>
<keyword evidence="1" id="KW-0677">Repeat</keyword>
<evidence type="ECO:0000313" key="7">
    <source>
        <dbReference type="Proteomes" id="UP000663838"/>
    </source>
</evidence>